<name>A0AB36EK03_AGRTU</name>
<comment type="caution">
    <text evidence="1">The sequence shown here is derived from an EMBL/GenBank/DDBJ whole genome shotgun (WGS) entry which is preliminary data.</text>
</comment>
<dbReference type="AlphaFoldDB" id="A0AB36EK03"/>
<sequence>MNSKFLALFLAAGIGRSIVHIAITRIMHWTRATIQTWARLAVIQSVNQISDATDAAETLWLALVLTVEDGSEKRIT</sequence>
<protein>
    <recommendedName>
        <fullName evidence="3">Secreted protein</fullName>
    </recommendedName>
</protein>
<gene>
    <name evidence="1" type="ORF">A6U91_25990</name>
</gene>
<dbReference type="EMBL" id="LXKT01000005">
    <property type="protein sequence ID" value="OCJ39733.1"/>
    <property type="molecule type" value="Genomic_DNA"/>
</dbReference>
<evidence type="ECO:0000313" key="1">
    <source>
        <dbReference type="EMBL" id="OCJ39733.1"/>
    </source>
</evidence>
<reference evidence="1 2" key="1">
    <citation type="journal article" date="2016" name="PeerJ">
        <title>Gall-ID: tools for genotyping gall-causing phytopathogenic bacteria.</title>
        <authorList>
            <person name="Davis E.W.II."/>
            <person name="Weisberg A.J."/>
            <person name="Tabima J.F."/>
            <person name="Grunwald N.J."/>
            <person name="Chang J.H."/>
        </authorList>
    </citation>
    <scope>NUCLEOTIDE SEQUENCE [LARGE SCALE GENOMIC DNA]</scope>
    <source>
        <strain evidence="1 2">N2/73</strain>
    </source>
</reference>
<dbReference type="Proteomes" id="UP000093451">
    <property type="component" value="Unassembled WGS sequence"/>
</dbReference>
<evidence type="ECO:0000313" key="2">
    <source>
        <dbReference type="Proteomes" id="UP000093451"/>
    </source>
</evidence>
<organism evidence="1 2">
    <name type="scientific">Agrobacterium tumefaciens</name>
    <dbReference type="NCBI Taxonomy" id="358"/>
    <lineage>
        <taxon>Bacteria</taxon>
        <taxon>Pseudomonadati</taxon>
        <taxon>Pseudomonadota</taxon>
        <taxon>Alphaproteobacteria</taxon>
        <taxon>Hyphomicrobiales</taxon>
        <taxon>Rhizobiaceae</taxon>
        <taxon>Rhizobium/Agrobacterium group</taxon>
        <taxon>Agrobacterium</taxon>
        <taxon>Agrobacterium tumefaciens complex</taxon>
    </lineage>
</organism>
<proteinExistence type="predicted"/>
<accession>A0AB36EK03</accession>
<evidence type="ECO:0008006" key="3">
    <source>
        <dbReference type="Google" id="ProtNLM"/>
    </source>
</evidence>